<gene>
    <name evidence="1" type="ORF">D7Y33_15145</name>
</gene>
<proteinExistence type="predicted"/>
<protein>
    <submittedName>
        <fullName evidence="1">RHS repeat protein</fullName>
    </submittedName>
</protein>
<dbReference type="Gene3D" id="2.180.10.10">
    <property type="entry name" value="RHS repeat-associated core"/>
    <property type="match status" value="1"/>
</dbReference>
<reference evidence="1" key="2">
    <citation type="journal article" date="2020" name="Front. Microbiol.">
        <title>Genetic Variants of the DSF Quorum Sensing System in Stenotrophomonas maltophilia Influence Virulence and Resistance Phenotypes Among Genotypically Diverse Clinical Isolates.</title>
        <authorList>
            <person name="Yero D."/>
            <person name="Huedo P."/>
            <person name="Conchillo-Sole O."/>
            <person name="Martinez-Servat S."/>
            <person name="Mamat U."/>
            <person name="Coves X."/>
            <person name="Llanas F."/>
            <person name="Roca I."/>
            <person name="Vila J."/>
            <person name="Schaible U.E."/>
            <person name="Daura X."/>
            <person name="Gibert I."/>
        </authorList>
    </citation>
    <scope>NUCLEOTIDE SEQUENCE</scope>
    <source>
        <strain evidence="1">OG156</strain>
    </source>
</reference>
<dbReference type="Pfam" id="PF05593">
    <property type="entry name" value="RHS_repeat"/>
    <property type="match status" value="1"/>
</dbReference>
<sequence length="882" mass="96383">MISAKDRRGENAPCNVYPGSPLCSLIVGLALALGVGFHVSAQDGLFNYQEYEKKVKSAQSLAAISADEVFGDRTSGFDGSTEFLVEDVSIPGNFDLPVSIARRFGVEAVNRGSRYSEAKGLTLFDDWEIVVPHMSGVWTKGAGWITGDPGAQTTQRCSVNKAPYLLETWGYTNIGFGIDVKWHGGNGEELLIADDPSHATAPGLEAPKWMTASRARFTCLAATRNGYPGEAFIGHTPDGKKYFFDWGVERPYATAQFSDGAANRSVGRKRVYLLASRVEDRYGNWVSYSYNGDKLTSIQSSDGRRIDLSYDGDGRVTSVQANGRIWRYSYVGDTDGNDGGLSQVTLPDGSAWAYSHRGRLQSSFPIRKADDEGGCEIRAGSEPPPTQMTVVAPSGAQGIFDFEMELFIRSDPCNGLTPSHYQAWSLKKRTITGPGLSPMVTTRSYNLQLPGSGRWSSLTKPDGTQIRERYGANPALNERKLMQKQVLDAAGQVERDELYTYTFGSETGPFSTRVGHSIGVQAGQFLAGMLSALSESTFSQDGDTYRVVYSDFDRKARPARVSYTGPSGTKAEIREHLDTASPWVLDQVLSVKEAASGKITTQYAYDGMAKPNAVYRAGALLQSVTYAADGTISAVRDGKGNETQIQDWYRGVPRLVINPDGTTNRMSADGNGWITSTTDALQRTTSYLHDPMGRVREVQPPVDENQWAKTTISFRQVAADEYGLSPGHWRVDNVQGARRQETYLDALWQPLLVREYDANNVAGTQRWVRNAYDSEGRLTFTSYPSSDSTVATGTWTEYDALGRKTSSSQDSEQGLLITTIGYSSNATTTVVDPLGHQTITRFDAFEGPDYGRPAQIIRADGSKVSIKRNAFGLTTEVAQSAN</sequence>
<reference evidence="1" key="1">
    <citation type="submission" date="2018-09" db="EMBL/GenBank/DDBJ databases">
        <authorList>
            <person name="Groschel M."/>
            <person name="Kohl T."/>
            <person name="Conchillo-Sole O."/>
            <person name="Mamat U."/>
            <person name="Yero D."/>
            <person name="Niemann S."/>
            <person name="Daura X."/>
            <person name="Gibert I."/>
        </authorList>
    </citation>
    <scope>NUCLEOTIDE SEQUENCE</scope>
    <source>
        <strain evidence="1">OG156</strain>
    </source>
</reference>
<dbReference type="EMBL" id="RAUE01000025">
    <property type="protein sequence ID" value="MBA0312326.1"/>
    <property type="molecule type" value="Genomic_DNA"/>
</dbReference>
<dbReference type="RefSeq" id="WP_049431973.1">
    <property type="nucleotide sequence ID" value="NZ_CP154630.1"/>
</dbReference>
<dbReference type="OrthoDB" id="6904246at2"/>
<dbReference type="Proteomes" id="UP000822271">
    <property type="component" value="Unassembled WGS sequence"/>
</dbReference>
<organism evidence="1 2">
    <name type="scientific">Stenotrophomonas maltophilia</name>
    <name type="common">Pseudomonas maltophilia</name>
    <name type="synonym">Xanthomonas maltophilia</name>
    <dbReference type="NCBI Taxonomy" id="40324"/>
    <lineage>
        <taxon>Bacteria</taxon>
        <taxon>Pseudomonadati</taxon>
        <taxon>Pseudomonadota</taxon>
        <taxon>Gammaproteobacteria</taxon>
        <taxon>Lysobacterales</taxon>
        <taxon>Lysobacteraceae</taxon>
        <taxon>Stenotrophomonas</taxon>
        <taxon>Stenotrophomonas maltophilia group</taxon>
    </lineage>
</organism>
<name>A0A2J0T4K5_STEMA</name>
<dbReference type="InterPro" id="IPR031325">
    <property type="entry name" value="RHS_repeat"/>
</dbReference>
<dbReference type="AlphaFoldDB" id="A0A2J0T4K5"/>
<evidence type="ECO:0000313" key="1">
    <source>
        <dbReference type="EMBL" id="MBA0312326.1"/>
    </source>
</evidence>
<evidence type="ECO:0000313" key="2">
    <source>
        <dbReference type="Proteomes" id="UP000822271"/>
    </source>
</evidence>
<comment type="caution">
    <text evidence="1">The sequence shown here is derived from an EMBL/GenBank/DDBJ whole genome shotgun (WGS) entry which is preliminary data.</text>
</comment>
<accession>A0A2J0T4K5</accession>